<evidence type="ECO:0000313" key="2">
    <source>
        <dbReference type="Proteomes" id="UP000475249"/>
    </source>
</evidence>
<protein>
    <submittedName>
        <fullName evidence="1">Uncharacterized protein</fullName>
    </submittedName>
</protein>
<reference evidence="1 2" key="1">
    <citation type="submission" date="2020-01" db="EMBL/GenBank/DDBJ databases">
        <title>Bacteria diversity of Porities sp.</title>
        <authorList>
            <person name="Wang G."/>
        </authorList>
    </citation>
    <scope>NUCLEOTIDE SEQUENCE [LARGE SCALE GENOMIC DNA]</scope>
    <source>
        <strain evidence="1 2">R33</strain>
    </source>
</reference>
<dbReference type="AlphaFoldDB" id="A0A6L9EFG8"/>
<keyword evidence="2" id="KW-1185">Reference proteome</keyword>
<organism evidence="1 2">
    <name type="scientific">Poritiphilus flavus</name>
    <dbReference type="NCBI Taxonomy" id="2697053"/>
    <lineage>
        <taxon>Bacteria</taxon>
        <taxon>Pseudomonadati</taxon>
        <taxon>Bacteroidota</taxon>
        <taxon>Flavobacteriia</taxon>
        <taxon>Flavobacteriales</taxon>
        <taxon>Flavobacteriaceae</taxon>
        <taxon>Poritiphilus</taxon>
    </lineage>
</organism>
<dbReference type="EMBL" id="WXYO01000007">
    <property type="protein sequence ID" value="NAS13373.1"/>
    <property type="molecule type" value="Genomic_DNA"/>
</dbReference>
<dbReference type="RefSeq" id="WP_161436421.1">
    <property type="nucleotide sequence ID" value="NZ_WXYO01000007.1"/>
</dbReference>
<evidence type="ECO:0000313" key="1">
    <source>
        <dbReference type="EMBL" id="NAS13373.1"/>
    </source>
</evidence>
<dbReference type="Proteomes" id="UP000475249">
    <property type="component" value="Unassembled WGS sequence"/>
</dbReference>
<gene>
    <name evidence="1" type="ORF">GTQ38_15275</name>
</gene>
<proteinExistence type="predicted"/>
<comment type="caution">
    <text evidence="1">The sequence shown here is derived from an EMBL/GenBank/DDBJ whole genome shotgun (WGS) entry which is preliminary data.</text>
</comment>
<sequence>MPKPKTYFEFRETLSTEAPPELWPEALQALWWDAKGNWGAAHDIIEDLYSNEGSWVHAYLHRKEGDQWNAGYWYRRANKPFPEESLEEELEHIVSALL</sequence>
<accession>A0A6L9EFG8</accession>
<name>A0A6L9EFG8_9FLAO</name>